<evidence type="ECO:0000256" key="7">
    <source>
        <dbReference type="ARBA" id="ARBA00022840"/>
    </source>
</evidence>
<evidence type="ECO:0000259" key="14">
    <source>
        <dbReference type="SMART" id="SM00968"/>
    </source>
</evidence>
<keyword evidence="5" id="KW-0547">Nucleotide-binding</keyword>
<feature type="compositionally biased region" description="Acidic residues" evidence="13">
    <location>
        <begin position="182"/>
        <end position="191"/>
    </location>
</feature>
<feature type="coiled-coil region" evidence="12">
    <location>
        <begin position="1030"/>
        <end position="1144"/>
    </location>
</feature>
<dbReference type="Pfam" id="PF06470">
    <property type="entry name" value="SMC_hinge"/>
    <property type="match status" value="1"/>
</dbReference>
<keyword evidence="4" id="KW-0132">Cell division</keyword>
<feature type="compositionally biased region" description="Basic residues" evidence="13">
    <location>
        <begin position="195"/>
        <end position="205"/>
    </location>
</feature>
<dbReference type="PANTHER" id="PTHR18937:SF172">
    <property type="entry name" value="STRUCTURAL MAINTENANCE OF CHROMOSOMES PROTEIN"/>
    <property type="match status" value="1"/>
</dbReference>
<evidence type="ECO:0000256" key="1">
    <source>
        <dbReference type="ARBA" id="ARBA00004123"/>
    </source>
</evidence>
<accession>A0A9P5YMM5</accession>
<protein>
    <recommendedName>
        <fullName evidence="3">Structural maintenance of chromosomes protein 4</fullName>
    </recommendedName>
</protein>
<feature type="compositionally biased region" description="Basic residues" evidence="13">
    <location>
        <begin position="238"/>
        <end position="259"/>
    </location>
</feature>
<keyword evidence="7" id="KW-0067">ATP-binding</keyword>
<dbReference type="InterPro" id="IPR003395">
    <property type="entry name" value="RecF/RecN/SMC_N"/>
</dbReference>
<feature type="compositionally biased region" description="Acidic residues" evidence="13">
    <location>
        <begin position="103"/>
        <end position="112"/>
    </location>
</feature>
<sequence length="1612" mass="180256">MPPRRSSRAPSVAADSAATETLPAKRKRGQTAEPAAEKENIAKPASRTRRSTSTKPSSTGASNPRKSTRSKVSLPDLAESENEDLPPPVKKARPSIESRDEEVKAEEEEEEVIVSKPKRGRRAPSVAKAAPAEMEVDVAEVPSKPASRRTSTRGAAVSSSSRTSIGSAKSTEASGSARLDQVEENEDEEEDVKPAKGRRTVKSSKRASTGAVLSDDDKAEESPGSEYGQEDEDVQPARKGRKPKASAARKGKAPLKKPAKTVTIEDSDSDIPAPSSAQPLAARKKLAEQAPIPEPEPEEEEEEEKSLFEPPPPPTLSAPSSLPQVPEEPTGPKSRLVIHKMALVNFKSYAGRQEIGPFHKSFSSIVGPNGSGKSNTIDALLFVFGYRASKMRQGKISELIHNSANYPDLDECSVEVHFRDIIDLPGPDAFKLVPGSELIVTRTAYKNNASKYTINGRTSSYSEVQALLKGRGIDLDHNRFLILQGEVESIAQMKPKAPSEHEDGLLEYLEDIIGTSRFKKPIDDAFVEMERLQEDRQIKLNRLRHVEKEKTALEAKKKEAEDYLRLKNEHVRAQSRLYQWYLYRSFAAEEKLNEKAGEIRTTLAKATEQHQGDIEHLESLKTYYEEKEKAYADVQTIAKKAIKELAEHEKREIGLQERRKHASTKAKKLKKSVQEDTAARKAALNTIEDSTSKLKKEKTKLEEYEASLETEEKILEGIRDSLKDKTQVFHDKIQIKQKELQPWTAKINAKQAEMDVAISERDALAKKAEALKVQCQEANENYKALQDEFKTKSARQNELKSEKSQLHQAIQGAERKHKDAQDRATEWRAKAGATRNKVEEAKASQSENRSQNSVLDSLTRLKDAGTIAGFHGRLGNLGAIPDKYDVAISTACGSNLNFMVVDRVNEAQSCIEYLRRNNVGRASFMVLEKLDANPPQRITTPENVPRLYDLVTPRDPKYAPAFFKAMGNTLVVNDMDQANRIAFSGKRWRVVTLDGALIESSGAMSGGGNSVSRGAMSSKQAAATVSPAVMKSYERDNEQANQELQKALADLREAEAELDHLRTRGPAIDLEYQKIGMDTENVKMRIVQAEKRVKELSSQNKPNSGDLARISQLEKEISASQSALDDLQEKTAQIEQDIKDLEKKILDIGGSRLLTQKSKVDGIRLHINLTNDEITKAELAKGKAQKDSVKLESNLVTNQEALEAVESELLELVKNIDELERYVSDLKEEVENAQTAADSSKEELDKLKKDLDEQEEHIAEFRKQEAKLKHDLAETEKELAINSRMIDDYNDKHDALVLEDIDEDDEDEEGNPEHEEEQEKTPEAGADDQAMEENEDEETPVKIEGGVKPEPKAKSNARKSKEPVQPSNELYVYSNEELRKFKKDEILADVAYLDEKIKKARPDLTVLKEYKQREQEFFNRAKDLDEITKQRDDQKTQYDNLRKQRLDEFMAGFNLISLKLKEMYQMITLGGNAELELVDSLDPFSEGIIFSVMPPKKSWKNISNLSGGEKTLSSLALVFALHVFKPTPLYFMDEIDAALDFRNVSIVANYIKDRTKNAQFIIISLRNDMFELSHRLIGIYKTSNATRSISIDNHALQTTIPKPPPTSSRAEA</sequence>
<comment type="caution">
    <text evidence="15">The sequence shown here is derived from an EMBL/GenBank/DDBJ whole genome shotgun (WGS) entry which is preliminary data.</text>
</comment>
<feature type="compositionally biased region" description="Basic and acidic residues" evidence="13">
    <location>
        <begin position="793"/>
        <end position="805"/>
    </location>
</feature>
<keyword evidence="16" id="KW-1185">Reference proteome</keyword>
<feature type="compositionally biased region" description="Polar residues" evidence="13">
    <location>
        <begin position="843"/>
        <end position="854"/>
    </location>
</feature>
<dbReference type="OrthoDB" id="5575062at2759"/>
<dbReference type="InterPro" id="IPR027417">
    <property type="entry name" value="P-loop_NTPase"/>
</dbReference>
<feature type="compositionally biased region" description="Basic and acidic residues" evidence="13">
    <location>
        <begin position="1339"/>
        <end position="1353"/>
    </location>
</feature>
<dbReference type="InterPro" id="IPR010935">
    <property type="entry name" value="SMC_hinge"/>
</dbReference>
<evidence type="ECO:0000256" key="8">
    <source>
        <dbReference type="ARBA" id="ARBA00023054"/>
    </source>
</evidence>
<dbReference type="Gene3D" id="1.20.1060.20">
    <property type="match status" value="1"/>
</dbReference>
<dbReference type="PANTHER" id="PTHR18937">
    <property type="entry name" value="STRUCTURAL MAINTENANCE OF CHROMOSOMES SMC FAMILY MEMBER"/>
    <property type="match status" value="1"/>
</dbReference>
<dbReference type="Pfam" id="PF02463">
    <property type="entry name" value="SMC_N"/>
    <property type="match status" value="1"/>
</dbReference>
<evidence type="ECO:0000256" key="4">
    <source>
        <dbReference type="ARBA" id="ARBA00022618"/>
    </source>
</evidence>
<keyword evidence="11" id="KW-0131">Cell cycle</keyword>
<dbReference type="GO" id="GO:0007076">
    <property type="term" value="P:mitotic chromosome condensation"/>
    <property type="evidence" value="ECO:0007669"/>
    <property type="project" value="TreeGrafter"/>
</dbReference>
<feature type="compositionally biased region" description="Basic and acidic residues" evidence="13">
    <location>
        <begin position="1311"/>
        <end position="1322"/>
    </location>
</feature>
<dbReference type="GO" id="GO:0005524">
    <property type="term" value="F:ATP binding"/>
    <property type="evidence" value="ECO:0007669"/>
    <property type="project" value="UniProtKB-KW"/>
</dbReference>
<evidence type="ECO:0000256" key="3">
    <source>
        <dbReference type="ARBA" id="ARBA00018693"/>
    </source>
</evidence>
<feature type="coiled-coil region" evidence="12">
    <location>
        <begin position="687"/>
        <end position="721"/>
    </location>
</feature>
<feature type="compositionally biased region" description="Acidic residues" evidence="13">
    <location>
        <begin position="1325"/>
        <end position="1338"/>
    </location>
</feature>
<feature type="coiled-coil region" evidence="12">
    <location>
        <begin position="1202"/>
        <end position="1292"/>
    </location>
</feature>
<dbReference type="GO" id="GO:0005634">
    <property type="term" value="C:nucleus"/>
    <property type="evidence" value="ECO:0007669"/>
    <property type="project" value="UniProtKB-SubCell"/>
</dbReference>
<keyword evidence="9" id="KW-0226">DNA condensation</keyword>
<comment type="subcellular location">
    <subcellularLocation>
        <location evidence="1">Nucleus</location>
    </subcellularLocation>
</comment>
<keyword evidence="8 12" id="KW-0175">Coiled coil</keyword>
<feature type="region of interest" description="Disordered" evidence="13">
    <location>
        <begin position="1302"/>
        <end position="1365"/>
    </location>
</feature>
<dbReference type="InterPro" id="IPR036277">
    <property type="entry name" value="SMC_hinge_sf"/>
</dbReference>
<keyword evidence="10" id="KW-0539">Nucleus</keyword>
<dbReference type="SMART" id="SM00968">
    <property type="entry name" value="SMC_hinge"/>
    <property type="match status" value="1"/>
</dbReference>
<feature type="domain" description="SMC hinge" evidence="14">
    <location>
        <begin position="868"/>
        <end position="982"/>
    </location>
</feature>
<organism evidence="15 16">
    <name type="scientific">Pholiota conissans</name>
    <dbReference type="NCBI Taxonomy" id="109636"/>
    <lineage>
        <taxon>Eukaryota</taxon>
        <taxon>Fungi</taxon>
        <taxon>Dikarya</taxon>
        <taxon>Basidiomycota</taxon>
        <taxon>Agaricomycotina</taxon>
        <taxon>Agaricomycetes</taxon>
        <taxon>Agaricomycetidae</taxon>
        <taxon>Agaricales</taxon>
        <taxon>Agaricineae</taxon>
        <taxon>Strophariaceae</taxon>
        <taxon>Pholiota</taxon>
    </lineage>
</organism>
<dbReference type="GO" id="GO:0051301">
    <property type="term" value="P:cell division"/>
    <property type="evidence" value="ECO:0007669"/>
    <property type="project" value="UniProtKB-KW"/>
</dbReference>
<feature type="region of interest" description="Disordered" evidence="13">
    <location>
        <begin position="793"/>
        <end position="854"/>
    </location>
</feature>
<reference evidence="15" key="1">
    <citation type="submission" date="2020-11" db="EMBL/GenBank/DDBJ databases">
        <authorList>
            <consortium name="DOE Joint Genome Institute"/>
            <person name="Ahrendt S."/>
            <person name="Riley R."/>
            <person name="Andreopoulos W."/>
            <person name="Labutti K."/>
            <person name="Pangilinan J."/>
            <person name="Ruiz-Duenas F.J."/>
            <person name="Barrasa J.M."/>
            <person name="Sanchez-Garcia M."/>
            <person name="Camarero S."/>
            <person name="Miyauchi S."/>
            <person name="Serrano A."/>
            <person name="Linde D."/>
            <person name="Babiker R."/>
            <person name="Drula E."/>
            <person name="Ayuso-Fernandez I."/>
            <person name="Pacheco R."/>
            <person name="Padilla G."/>
            <person name="Ferreira P."/>
            <person name="Barriuso J."/>
            <person name="Kellner H."/>
            <person name="Castanera R."/>
            <person name="Alfaro M."/>
            <person name="Ramirez L."/>
            <person name="Pisabarro A.G."/>
            <person name="Kuo A."/>
            <person name="Tritt A."/>
            <person name="Lipzen A."/>
            <person name="He G."/>
            <person name="Yan M."/>
            <person name="Ng V."/>
            <person name="Cullen D."/>
            <person name="Martin F."/>
            <person name="Rosso M.-N."/>
            <person name="Henrissat B."/>
            <person name="Hibbett D."/>
            <person name="Martinez A.T."/>
            <person name="Grigoriev I.V."/>
        </authorList>
    </citation>
    <scope>NUCLEOTIDE SEQUENCE</scope>
    <source>
        <strain evidence="15">CIRM-BRFM 674</strain>
    </source>
</reference>
<dbReference type="EMBL" id="MU155520">
    <property type="protein sequence ID" value="KAF9472577.1"/>
    <property type="molecule type" value="Genomic_DNA"/>
</dbReference>
<dbReference type="Gene3D" id="3.40.50.300">
    <property type="entry name" value="P-loop containing nucleotide triphosphate hydrolases"/>
    <property type="match status" value="2"/>
</dbReference>
<dbReference type="Proteomes" id="UP000807469">
    <property type="component" value="Unassembled WGS sequence"/>
</dbReference>
<feature type="region of interest" description="Disordered" evidence="13">
    <location>
        <begin position="1"/>
        <end position="333"/>
    </location>
</feature>
<dbReference type="SUPFAM" id="SSF75553">
    <property type="entry name" value="Smc hinge domain"/>
    <property type="match status" value="1"/>
</dbReference>
<feature type="compositionally biased region" description="Polar residues" evidence="13">
    <location>
        <begin position="152"/>
        <end position="174"/>
    </location>
</feature>
<feature type="compositionally biased region" description="Acidic residues" evidence="13">
    <location>
        <begin position="295"/>
        <end position="304"/>
    </location>
</feature>
<dbReference type="Gene3D" id="3.30.70.1620">
    <property type="match status" value="1"/>
</dbReference>
<gene>
    <name evidence="15" type="ORF">BDN70DRAFT_886856</name>
</gene>
<dbReference type="GO" id="GO:0000796">
    <property type="term" value="C:condensin complex"/>
    <property type="evidence" value="ECO:0007669"/>
    <property type="project" value="TreeGrafter"/>
</dbReference>
<feature type="compositionally biased region" description="Basic residues" evidence="13">
    <location>
        <begin position="658"/>
        <end position="671"/>
    </location>
</feature>
<evidence type="ECO:0000313" key="16">
    <source>
        <dbReference type="Proteomes" id="UP000807469"/>
    </source>
</evidence>
<comment type="similarity">
    <text evidence="2">Belongs to the SMC family. SMC4 subfamily.</text>
</comment>
<proteinExistence type="inferred from homology"/>
<evidence type="ECO:0000256" key="10">
    <source>
        <dbReference type="ARBA" id="ARBA00023242"/>
    </source>
</evidence>
<evidence type="ECO:0000256" key="2">
    <source>
        <dbReference type="ARBA" id="ARBA00006005"/>
    </source>
</evidence>
<keyword evidence="6" id="KW-0498">Mitosis</keyword>
<feature type="compositionally biased region" description="Basic and acidic residues" evidence="13">
    <location>
        <begin position="813"/>
        <end position="829"/>
    </location>
</feature>
<evidence type="ECO:0000256" key="9">
    <source>
        <dbReference type="ARBA" id="ARBA00023067"/>
    </source>
</evidence>
<feature type="region of interest" description="Disordered" evidence="13">
    <location>
        <begin position="654"/>
        <end position="674"/>
    </location>
</feature>
<dbReference type="FunFam" id="3.40.50.300:FF:000481">
    <property type="entry name" value="Structural maintenance of chromosomes 4"/>
    <property type="match status" value="1"/>
</dbReference>
<dbReference type="FunFam" id="3.40.50.300:FF:000585">
    <property type="entry name" value="Structural maintenance of chromosomes 4"/>
    <property type="match status" value="1"/>
</dbReference>
<evidence type="ECO:0000256" key="12">
    <source>
        <dbReference type="SAM" id="Coils"/>
    </source>
</evidence>
<dbReference type="SUPFAM" id="SSF57997">
    <property type="entry name" value="Tropomyosin"/>
    <property type="match status" value="1"/>
</dbReference>
<dbReference type="SUPFAM" id="SSF52540">
    <property type="entry name" value="P-loop containing nucleoside triphosphate hydrolases"/>
    <property type="match status" value="1"/>
</dbReference>
<evidence type="ECO:0000256" key="13">
    <source>
        <dbReference type="SAM" id="MobiDB-lite"/>
    </source>
</evidence>
<name>A0A9P5YMM5_9AGAR</name>
<evidence type="ECO:0000313" key="15">
    <source>
        <dbReference type="EMBL" id="KAF9472577.1"/>
    </source>
</evidence>
<evidence type="ECO:0000256" key="6">
    <source>
        <dbReference type="ARBA" id="ARBA00022776"/>
    </source>
</evidence>
<evidence type="ECO:0000256" key="5">
    <source>
        <dbReference type="ARBA" id="ARBA00022741"/>
    </source>
</evidence>
<evidence type="ECO:0000256" key="11">
    <source>
        <dbReference type="ARBA" id="ARBA00023306"/>
    </source>
</evidence>